<reference evidence="2 3" key="1">
    <citation type="submission" date="2016-07" db="EMBL/GenBank/DDBJ databases">
        <title>Pervasive Adenine N6-methylation of Active Genes in Fungi.</title>
        <authorList>
            <consortium name="DOE Joint Genome Institute"/>
            <person name="Mondo S.J."/>
            <person name="Dannebaum R.O."/>
            <person name="Kuo R.C."/>
            <person name="Labutti K."/>
            <person name="Haridas S."/>
            <person name="Kuo A."/>
            <person name="Salamov A."/>
            <person name="Ahrendt S.R."/>
            <person name="Lipzen A."/>
            <person name="Sullivan W."/>
            <person name="Andreopoulos W.B."/>
            <person name="Clum A."/>
            <person name="Lindquist E."/>
            <person name="Daum C."/>
            <person name="Ramamoorthy G.K."/>
            <person name="Gryganskyi A."/>
            <person name="Culley D."/>
            <person name="Magnuson J.K."/>
            <person name="James T.Y."/>
            <person name="O'Malley M.A."/>
            <person name="Stajich J.E."/>
            <person name="Spatafora J.W."/>
            <person name="Visel A."/>
            <person name="Grigoriev I.V."/>
        </authorList>
    </citation>
    <scope>NUCLEOTIDE SEQUENCE [LARGE SCALE GENOMIC DNA]</scope>
    <source>
        <strain evidence="2 3">PL171</strain>
    </source>
</reference>
<comment type="caution">
    <text evidence="2">The sequence shown here is derived from an EMBL/GenBank/DDBJ whole genome shotgun (WGS) entry which is preliminary data.</text>
</comment>
<sequence>MSTAQHSPTDMDLSPSAAQAARTAAKGGLPSQVLFFPTDSAGTLIRALRSYLNTVLPTFALAQPIPRYGLPLPPQQGPPKDFYDFNIHSFRPRRHPTAATAYVFEFADFEPDRVVVVHDHKVPLGKDPAVLAQQRLIPEKVAVNVPPECSALKFWQALPNLWAQDRSRRIATLVLDSPTDGEVTLASVYRHNSQDVDGTLVTVRLNMPAGLAAASFVQDFVSKHILERVSDHHRQHVIVSPVVLDVVDGYLHVLREHGSL</sequence>
<dbReference type="EMBL" id="MCFL01000001">
    <property type="protein sequence ID" value="ORZ41591.1"/>
    <property type="molecule type" value="Genomic_DNA"/>
</dbReference>
<keyword evidence="3" id="KW-1185">Reference proteome</keyword>
<accession>A0A1Y2I6D4</accession>
<name>A0A1Y2I6D4_9FUNG</name>
<evidence type="ECO:0000313" key="2">
    <source>
        <dbReference type="EMBL" id="ORZ41591.1"/>
    </source>
</evidence>
<dbReference type="AlphaFoldDB" id="A0A1Y2I6D4"/>
<gene>
    <name evidence="2" type="ORF">BCR44DRAFT_27655</name>
</gene>
<dbReference type="Proteomes" id="UP000193411">
    <property type="component" value="Unassembled WGS sequence"/>
</dbReference>
<proteinExistence type="predicted"/>
<organism evidence="2 3">
    <name type="scientific">Catenaria anguillulae PL171</name>
    <dbReference type="NCBI Taxonomy" id="765915"/>
    <lineage>
        <taxon>Eukaryota</taxon>
        <taxon>Fungi</taxon>
        <taxon>Fungi incertae sedis</taxon>
        <taxon>Blastocladiomycota</taxon>
        <taxon>Blastocladiomycetes</taxon>
        <taxon>Blastocladiales</taxon>
        <taxon>Catenariaceae</taxon>
        <taxon>Catenaria</taxon>
    </lineage>
</organism>
<evidence type="ECO:0000256" key="1">
    <source>
        <dbReference type="SAM" id="MobiDB-lite"/>
    </source>
</evidence>
<protein>
    <submittedName>
        <fullName evidence="2">Uncharacterized protein</fullName>
    </submittedName>
</protein>
<evidence type="ECO:0000313" key="3">
    <source>
        <dbReference type="Proteomes" id="UP000193411"/>
    </source>
</evidence>
<feature type="region of interest" description="Disordered" evidence="1">
    <location>
        <begin position="1"/>
        <end position="22"/>
    </location>
</feature>